<keyword evidence="1" id="KW-0808">Transferase</keyword>
<dbReference type="EMBL" id="LAZR01013945">
    <property type="protein sequence ID" value="KKM19622.1"/>
    <property type="molecule type" value="Genomic_DNA"/>
</dbReference>
<evidence type="ECO:0000256" key="1">
    <source>
        <dbReference type="ARBA" id="ARBA00022679"/>
    </source>
</evidence>
<comment type="caution">
    <text evidence="9">The sequence shown here is derived from an EMBL/GenBank/DDBJ whole genome shotgun (WGS) entry which is preliminary data.</text>
</comment>
<evidence type="ECO:0000313" key="9">
    <source>
        <dbReference type="EMBL" id="KKM19622.1"/>
    </source>
</evidence>
<organism evidence="9">
    <name type="scientific">marine sediment metagenome</name>
    <dbReference type="NCBI Taxonomy" id="412755"/>
    <lineage>
        <taxon>unclassified sequences</taxon>
        <taxon>metagenomes</taxon>
        <taxon>ecological metagenomes</taxon>
    </lineage>
</organism>
<sequence length="384" mass="44494">MEFSLHSYLKKLHETDSSPAYLGAIRKNATPLVENQLPVILTIGQLSYITKSPYKHLMRIINRDSDPYRVFSIRKRSGGKRYICVPENYLLTVQKWVHKHILCSCHALKALSSSVTAYTPESSHIKNAKHHLDADWILKFDIINFFESISERQVYYVFRRFGYRALVAFCLARLCTRVLDQRIDVRRKKKRWAINKVKWKNLTTSTMGHLPQGAPTSPMLANLVCVELDKELKNIAINEGLHYTRYADDIALSGSIKDSNVTRSLISEISSVIGKHGYDVNHRKTKVAKNGSRKIITGLSVDGDKLRVPKKYKDEIRKDLYYIKKYGLEGHCAKIEYKNYLTYIMRLKGRIQYVLLIEHAVGEKLLCMFKEIFPKFHQLENLLK</sequence>
<keyword evidence="3" id="KW-0479">Metal-binding</keyword>
<keyword evidence="2" id="KW-0548">Nucleotidyltransferase</keyword>
<evidence type="ECO:0000256" key="6">
    <source>
        <dbReference type="ARBA" id="ARBA00034120"/>
    </source>
</evidence>
<keyword evidence="4" id="KW-0460">Magnesium</keyword>
<feature type="domain" description="Reverse transcriptase" evidence="8">
    <location>
        <begin position="54"/>
        <end position="301"/>
    </location>
</feature>
<protein>
    <recommendedName>
        <fullName evidence="8">Reverse transcriptase domain-containing protein</fullName>
    </recommendedName>
</protein>
<dbReference type="PROSITE" id="PS50878">
    <property type="entry name" value="RT_POL"/>
    <property type="match status" value="1"/>
</dbReference>
<evidence type="ECO:0000256" key="5">
    <source>
        <dbReference type="ARBA" id="ARBA00023118"/>
    </source>
</evidence>
<dbReference type="AlphaFoldDB" id="A0A0F9HWU7"/>
<dbReference type="Pfam" id="PF00078">
    <property type="entry name" value="RVT_1"/>
    <property type="match status" value="1"/>
</dbReference>
<dbReference type="GO" id="GO:0003723">
    <property type="term" value="F:RNA binding"/>
    <property type="evidence" value="ECO:0007669"/>
    <property type="project" value="InterPro"/>
</dbReference>
<proteinExistence type="inferred from homology"/>
<reference evidence="9" key="1">
    <citation type="journal article" date="2015" name="Nature">
        <title>Complex archaea that bridge the gap between prokaryotes and eukaryotes.</title>
        <authorList>
            <person name="Spang A."/>
            <person name="Saw J.H."/>
            <person name="Jorgensen S.L."/>
            <person name="Zaremba-Niedzwiedzka K."/>
            <person name="Martijn J."/>
            <person name="Lind A.E."/>
            <person name="van Eijk R."/>
            <person name="Schleper C."/>
            <person name="Guy L."/>
            <person name="Ettema T.J."/>
        </authorList>
    </citation>
    <scope>NUCLEOTIDE SEQUENCE</scope>
</reference>
<evidence type="ECO:0000256" key="2">
    <source>
        <dbReference type="ARBA" id="ARBA00022695"/>
    </source>
</evidence>
<dbReference type="PRINTS" id="PR00866">
    <property type="entry name" value="RNADNAPOLMS"/>
</dbReference>
<dbReference type="InterPro" id="IPR000477">
    <property type="entry name" value="RT_dom"/>
</dbReference>
<dbReference type="InterPro" id="IPR043502">
    <property type="entry name" value="DNA/RNA_pol_sf"/>
</dbReference>
<comment type="similarity">
    <text evidence="6">Belongs to the bacterial reverse transcriptase family.</text>
</comment>
<gene>
    <name evidence="9" type="ORF">LCGC14_1653740</name>
</gene>
<evidence type="ECO:0000256" key="3">
    <source>
        <dbReference type="ARBA" id="ARBA00022723"/>
    </source>
</evidence>
<evidence type="ECO:0000256" key="7">
    <source>
        <dbReference type="ARBA" id="ARBA00048173"/>
    </source>
</evidence>
<dbReference type="PANTHER" id="PTHR34047">
    <property type="entry name" value="NUCLEAR INTRON MATURASE 1, MITOCHONDRIAL-RELATED"/>
    <property type="match status" value="1"/>
</dbReference>
<dbReference type="InterPro" id="IPR051083">
    <property type="entry name" value="GrpII_Intron_Splice-Mob/Def"/>
</dbReference>
<dbReference type="PANTHER" id="PTHR34047:SF7">
    <property type="entry name" value="RNA-DIRECTED DNA POLYMERASE"/>
    <property type="match status" value="1"/>
</dbReference>
<evidence type="ECO:0000259" key="8">
    <source>
        <dbReference type="PROSITE" id="PS50878"/>
    </source>
</evidence>
<name>A0A0F9HWU7_9ZZZZ</name>
<dbReference type="GO" id="GO:0046872">
    <property type="term" value="F:metal ion binding"/>
    <property type="evidence" value="ECO:0007669"/>
    <property type="project" value="UniProtKB-KW"/>
</dbReference>
<comment type="catalytic activity">
    <reaction evidence="7">
        <text>DNA(n) + a 2'-deoxyribonucleoside 5'-triphosphate = DNA(n+1) + diphosphate</text>
        <dbReference type="Rhea" id="RHEA:22508"/>
        <dbReference type="Rhea" id="RHEA-COMP:17339"/>
        <dbReference type="Rhea" id="RHEA-COMP:17340"/>
        <dbReference type="ChEBI" id="CHEBI:33019"/>
        <dbReference type="ChEBI" id="CHEBI:61560"/>
        <dbReference type="ChEBI" id="CHEBI:173112"/>
        <dbReference type="EC" id="2.7.7.49"/>
    </reaction>
</comment>
<keyword evidence="5" id="KW-0051">Antiviral defense</keyword>
<dbReference type="SUPFAM" id="SSF56672">
    <property type="entry name" value="DNA/RNA polymerases"/>
    <property type="match status" value="1"/>
</dbReference>
<dbReference type="CDD" id="cd03487">
    <property type="entry name" value="RT_Bac_retron_II"/>
    <property type="match status" value="1"/>
</dbReference>
<evidence type="ECO:0000256" key="4">
    <source>
        <dbReference type="ARBA" id="ARBA00022842"/>
    </source>
</evidence>
<accession>A0A0F9HWU7</accession>
<dbReference type="InterPro" id="IPR000123">
    <property type="entry name" value="Reverse_transcriptase_msDNA"/>
</dbReference>
<dbReference type="GO" id="GO:0051607">
    <property type="term" value="P:defense response to virus"/>
    <property type="evidence" value="ECO:0007669"/>
    <property type="project" value="UniProtKB-KW"/>
</dbReference>
<dbReference type="GO" id="GO:0003964">
    <property type="term" value="F:RNA-directed DNA polymerase activity"/>
    <property type="evidence" value="ECO:0007669"/>
    <property type="project" value="UniProtKB-EC"/>
</dbReference>